<dbReference type="EMBL" id="CVVU01000252">
    <property type="protein sequence ID" value="CRP90229.1"/>
    <property type="molecule type" value="Genomic_DNA"/>
</dbReference>
<dbReference type="AlphaFoldDB" id="A0A0G5IAT2"/>
<dbReference type="RefSeq" id="WP_023087971.1">
    <property type="nucleotide sequence ID" value="NZ_AP014651.1"/>
</dbReference>
<proteinExistence type="predicted"/>
<sequence>MRSTLPPLTGLLMLGLGGCVSFHPAGPIGAPSETAQSTYPHAVQVEEVQITDRKITNADWRRTVSAALTQQIGQHVERGEYFGRLISFPAKVEGNDVVLKFSFSSLEGKRTPHPGYIPGALLTLTAWIWVNGPIYVDKYDLVGDLLIENAEGKALASSHKALDVQQNTGLWDHDYAAFSLGSVQLTQLVESLLKDATAQLPCPEGEPCESKPD</sequence>
<evidence type="ECO:0000313" key="2">
    <source>
        <dbReference type="Proteomes" id="UP000045039"/>
    </source>
</evidence>
<name>A0A0G5IAT2_PSEAI</name>
<gene>
    <name evidence="1" type="ORF">PAERUG_P19_London_7_VIM_2_05_10_05943</name>
</gene>
<evidence type="ECO:0000313" key="1">
    <source>
        <dbReference type="EMBL" id="CRP90229.1"/>
    </source>
</evidence>
<dbReference type="PROSITE" id="PS51257">
    <property type="entry name" value="PROKAR_LIPOPROTEIN"/>
    <property type="match status" value="1"/>
</dbReference>
<accession>A0A0G5IAT2</accession>
<organism evidence="1 2">
    <name type="scientific">Pseudomonas aeruginosa</name>
    <dbReference type="NCBI Taxonomy" id="287"/>
    <lineage>
        <taxon>Bacteria</taxon>
        <taxon>Pseudomonadati</taxon>
        <taxon>Pseudomonadota</taxon>
        <taxon>Gammaproteobacteria</taxon>
        <taxon>Pseudomonadales</taxon>
        <taxon>Pseudomonadaceae</taxon>
        <taxon>Pseudomonas</taxon>
    </lineage>
</organism>
<comment type="caution">
    <text evidence="1">The sequence shown here is derived from an EMBL/GenBank/DDBJ whole genome shotgun (WGS) entry which is preliminary data.</text>
</comment>
<protein>
    <submittedName>
        <fullName evidence="1">Uncharacterized protein</fullName>
    </submittedName>
</protein>
<dbReference type="Proteomes" id="UP000045039">
    <property type="component" value="Unassembled WGS sequence"/>
</dbReference>
<reference evidence="2" key="1">
    <citation type="submission" date="2015-06" db="EMBL/GenBank/DDBJ databases">
        <authorList>
            <person name="Radhakrishnan Rajesh"/>
            <person name="Underwood Anthony"/>
            <person name="Al-Shahib Ali"/>
        </authorList>
    </citation>
    <scope>NUCLEOTIDE SEQUENCE [LARGE SCALE GENOMIC DNA]</scope>
    <source>
        <strain evidence="2">P19_London_7_VIM_2_05_10</strain>
    </source>
</reference>